<evidence type="ECO:0000313" key="2">
    <source>
        <dbReference type="EMBL" id="CAK9092162.1"/>
    </source>
</evidence>
<protein>
    <submittedName>
        <fullName evidence="2">Uncharacterized protein</fullName>
    </submittedName>
</protein>
<keyword evidence="1" id="KW-1133">Transmembrane helix</keyword>
<sequence>MSRSRKLTRGAQELLQLASPRSSSSGSDDELDCHIRAIDPAEPDVYLDAFWGPLYFKMEWVHKEGSSHPRCSDYLLVSVFLFLNLFVQLAIALQLDDVARESTRDLGHHLLKSACWRVSDHQDLQGVLYPSDMDVSDASHFDFDCVPPIMTLSMFPEMLDLNRDGFWSTEECEQLESQLQGLGSDMAQNMSDILGRMVLFDQVHRMGSSSSNGSLELEFFRAFRGRLQACLTVDPNLCGNLEARGHLLHLFPSLRTGHDRVDGCKANFDAFCAKIFGGDFNWIHFQTVRLCGDALSYRENGVNVVQYGRVRQYEGKRDSILGRTFASFVVLLSFVWIMLMLREFRDIYNFTYVVWSLPSTGNADPHFASFENEKFQILELPMGHKIFALLGILLPRFLIACVIASVGTRFLASTDNLHDIIVNSTALGFIIEVDNMIHTALLGDGFQKHVMDRSERIQVNSEPRGHNEPYSALLVALLVTVGYTLYAYYNPQGLEAIGQGLECLCQLEGHPASSTLSPAQLEAQKLRRTSRGRLDGVDMGPEDLCVAANTAREGRPGTRSAQ</sequence>
<dbReference type="EMBL" id="CAXAMM010040263">
    <property type="protein sequence ID" value="CAK9092162.1"/>
    <property type="molecule type" value="Genomic_DNA"/>
</dbReference>
<dbReference type="Proteomes" id="UP001642464">
    <property type="component" value="Unassembled WGS sequence"/>
</dbReference>
<accession>A0ABP0QV30</accession>
<feature type="transmembrane region" description="Helical" evidence="1">
    <location>
        <begin position="386"/>
        <end position="407"/>
    </location>
</feature>
<evidence type="ECO:0000313" key="3">
    <source>
        <dbReference type="Proteomes" id="UP001642464"/>
    </source>
</evidence>
<evidence type="ECO:0000256" key="1">
    <source>
        <dbReference type="SAM" id="Phobius"/>
    </source>
</evidence>
<feature type="transmembrane region" description="Helical" evidence="1">
    <location>
        <begin position="320"/>
        <end position="341"/>
    </location>
</feature>
<gene>
    <name evidence="2" type="ORF">SCF082_LOCUS43382</name>
</gene>
<keyword evidence="1" id="KW-0472">Membrane</keyword>
<reference evidence="2 3" key="1">
    <citation type="submission" date="2024-02" db="EMBL/GenBank/DDBJ databases">
        <authorList>
            <person name="Chen Y."/>
            <person name="Shah S."/>
            <person name="Dougan E. K."/>
            <person name="Thang M."/>
            <person name="Chan C."/>
        </authorList>
    </citation>
    <scope>NUCLEOTIDE SEQUENCE [LARGE SCALE GENOMIC DNA]</scope>
</reference>
<keyword evidence="1" id="KW-0812">Transmembrane</keyword>
<name>A0ABP0QV30_9DINO</name>
<organism evidence="2 3">
    <name type="scientific">Durusdinium trenchii</name>
    <dbReference type="NCBI Taxonomy" id="1381693"/>
    <lineage>
        <taxon>Eukaryota</taxon>
        <taxon>Sar</taxon>
        <taxon>Alveolata</taxon>
        <taxon>Dinophyceae</taxon>
        <taxon>Suessiales</taxon>
        <taxon>Symbiodiniaceae</taxon>
        <taxon>Durusdinium</taxon>
    </lineage>
</organism>
<proteinExistence type="predicted"/>
<feature type="transmembrane region" description="Helical" evidence="1">
    <location>
        <begin position="470"/>
        <end position="489"/>
    </location>
</feature>
<comment type="caution">
    <text evidence="2">The sequence shown here is derived from an EMBL/GenBank/DDBJ whole genome shotgun (WGS) entry which is preliminary data.</text>
</comment>
<keyword evidence="3" id="KW-1185">Reference proteome</keyword>